<dbReference type="GO" id="GO:0005829">
    <property type="term" value="C:cytosol"/>
    <property type="evidence" value="ECO:0007669"/>
    <property type="project" value="TreeGrafter"/>
</dbReference>
<dbReference type="FunFam" id="3.30.930.10:FF:000017">
    <property type="entry name" value="Elongation factor P--(R)-beta-lysine ligase"/>
    <property type="match status" value="1"/>
</dbReference>
<keyword evidence="3" id="KW-0547">Nucleotide-binding</keyword>
<evidence type="ECO:0000256" key="2">
    <source>
        <dbReference type="ARBA" id="ARBA00022598"/>
    </source>
</evidence>
<reference evidence="7 8" key="1">
    <citation type="submission" date="2017-02" db="EMBL/GenBank/DDBJ databases">
        <title>Draft genome sequence of Moraxella pluranimalium CCUG 54913T type strain.</title>
        <authorList>
            <person name="Salva-Serra F."/>
            <person name="Engstrom-Jakobsson H."/>
            <person name="Thorell K."/>
            <person name="Jaen-Luchoro D."/>
            <person name="Gonzales-Siles L."/>
            <person name="Karlsson R."/>
            <person name="Yazdan S."/>
            <person name="Boulund F."/>
            <person name="Johnning A."/>
            <person name="Engstrand L."/>
            <person name="Kristiansson E."/>
            <person name="Moore E."/>
        </authorList>
    </citation>
    <scope>NUCLEOTIDE SEQUENCE [LARGE SCALE GENOMIC DNA]</scope>
    <source>
        <strain evidence="7 8">CCUG 54913</strain>
    </source>
</reference>
<gene>
    <name evidence="7" type="ORF">B0680_00110</name>
</gene>
<dbReference type="GO" id="GO:0000049">
    <property type="term" value="F:tRNA binding"/>
    <property type="evidence" value="ECO:0007669"/>
    <property type="project" value="TreeGrafter"/>
</dbReference>
<evidence type="ECO:0000256" key="5">
    <source>
        <dbReference type="ARBA" id="ARBA00052794"/>
    </source>
</evidence>
<dbReference type="NCBIfam" id="NF006828">
    <property type="entry name" value="PRK09350.1"/>
    <property type="match status" value="1"/>
</dbReference>
<evidence type="ECO:0000256" key="4">
    <source>
        <dbReference type="ARBA" id="ARBA00022840"/>
    </source>
</evidence>
<keyword evidence="4" id="KW-0067">ATP-binding</keyword>
<dbReference type="AlphaFoldDB" id="A0A1T0CWY4"/>
<comment type="caution">
    <text evidence="7">The sequence shown here is derived from an EMBL/GenBank/DDBJ whole genome shotgun (WGS) entry which is preliminary data.</text>
</comment>
<dbReference type="InterPro" id="IPR004364">
    <property type="entry name" value="Aa-tRNA-synt_II"/>
</dbReference>
<dbReference type="SUPFAM" id="SSF55681">
    <property type="entry name" value="Class II aaRS and biotin synthetases"/>
    <property type="match status" value="1"/>
</dbReference>
<dbReference type="Proteomes" id="UP000189800">
    <property type="component" value="Unassembled WGS sequence"/>
</dbReference>
<organism evidence="7 8">
    <name type="scientific">Moraxella pluranimalium</name>
    <dbReference type="NCBI Taxonomy" id="470453"/>
    <lineage>
        <taxon>Bacteria</taxon>
        <taxon>Pseudomonadati</taxon>
        <taxon>Pseudomonadota</taxon>
        <taxon>Gammaproteobacteria</taxon>
        <taxon>Moraxellales</taxon>
        <taxon>Moraxellaceae</taxon>
        <taxon>Moraxella</taxon>
    </lineage>
</organism>
<dbReference type="GO" id="GO:0005524">
    <property type="term" value="F:ATP binding"/>
    <property type="evidence" value="ECO:0007669"/>
    <property type="project" value="UniProtKB-KW"/>
</dbReference>
<dbReference type="PROSITE" id="PS50862">
    <property type="entry name" value="AA_TRNA_LIGASE_II"/>
    <property type="match status" value="1"/>
</dbReference>
<evidence type="ECO:0000256" key="1">
    <source>
        <dbReference type="ARBA" id="ARBA00011738"/>
    </source>
</evidence>
<dbReference type="PANTHER" id="PTHR42918">
    <property type="entry name" value="LYSYL-TRNA SYNTHETASE"/>
    <property type="match status" value="1"/>
</dbReference>
<dbReference type="GO" id="GO:0004824">
    <property type="term" value="F:lysine-tRNA ligase activity"/>
    <property type="evidence" value="ECO:0007669"/>
    <property type="project" value="InterPro"/>
</dbReference>
<keyword evidence="8" id="KW-1185">Reference proteome</keyword>
<dbReference type="NCBIfam" id="TIGR00462">
    <property type="entry name" value="genX"/>
    <property type="match status" value="1"/>
</dbReference>
<dbReference type="OrthoDB" id="9802326at2"/>
<evidence type="ECO:0000256" key="3">
    <source>
        <dbReference type="ARBA" id="ARBA00022741"/>
    </source>
</evidence>
<dbReference type="Pfam" id="PF00152">
    <property type="entry name" value="tRNA-synt_2"/>
    <property type="match status" value="1"/>
</dbReference>
<dbReference type="InterPro" id="IPR004525">
    <property type="entry name" value="EpmA"/>
</dbReference>
<dbReference type="InterPro" id="IPR045864">
    <property type="entry name" value="aa-tRNA-synth_II/BPL/LPL"/>
</dbReference>
<dbReference type="STRING" id="470453.B0680_00110"/>
<dbReference type="GO" id="GO:0006430">
    <property type="term" value="P:lysyl-tRNA aminoacylation"/>
    <property type="evidence" value="ECO:0007669"/>
    <property type="project" value="InterPro"/>
</dbReference>
<feature type="domain" description="Aminoacyl-transfer RNA synthetases class-II family profile" evidence="6">
    <location>
        <begin position="21"/>
        <end position="322"/>
    </location>
</feature>
<keyword evidence="2" id="KW-0436">Ligase</keyword>
<protein>
    <submittedName>
        <fullName evidence="7">EF-P lysine aminoacylase GenX</fullName>
    </submittedName>
</protein>
<evidence type="ECO:0000259" key="6">
    <source>
        <dbReference type="PROSITE" id="PS50862"/>
    </source>
</evidence>
<sequence>MMPSTYQPTLSLINAQKKAAFLRKIREFFYQRNVMEVTTPILSNHGNTDVFIESVSVNFHHQGHPKTGYLHTSPEFAMKRLLATYQVPMYQLCQVFRDNEKGHKHNIEFTMLEWYRPEFDLDMLADELQALLTVVFDQPMDIIKLSYSDAFIKSTQIHPLSASIDTLRACALSHGITLDMGDDHQGWLDLLFSHIVEPTLGCEMPTLITDYPPATASLAKMAIDADGHQVAKRFELYINGIEIANAYDELADGDALRARFEQDNISRAALGLPQMPIDEHLLAACDDLPECSGIALGVDRLFMVATGLSDISQAIAMMTERA</sequence>
<dbReference type="PANTHER" id="PTHR42918:SF6">
    <property type="entry name" value="ELONGATION FACTOR P--(R)-BETA-LYSINE LIGASE"/>
    <property type="match status" value="1"/>
</dbReference>
<evidence type="ECO:0000313" key="8">
    <source>
        <dbReference type="Proteomes" id="UP000189800"/>
    </source>
</evidence>
<name>A0A1T0CWY4_9GAMM</name>
<comment type="catalytic activity">
    <reaction evidence="5">
        <text>D-beta-lysine + L-lysyl-[protein] + ATP = N(6)-((3R)-3,6-diaminohexanoyl)-L-lysyl-[protein] + AMP + diphosphate + H(+)</text>
        <dbReference type="Rhea" id="RHEA:83435"/>
        <dbReference type="Rhea" id="RHEA-COMP:9752"/>
        <dbReference type="Rhea" id="RHEA-COMP:20131"/>
        <dbReference type="ChEBI" id="CHEBI:15378"/>
        <dbReference type="ChEBI" id="CHEBI:29969"/>
        <dbReference type="ChEBI" id="CHEBI:30616"/>
        <dbReference type="ChEBI" id="CHEBI:33019"/>
        <dbReference type="ChEBI" id="CHEBI:84138"/>
        <dbReference type="ChEBI" id="CHEBI:156053"/>
        <dbReference type="ChEBI" id="CHEBI:456215"/>
    </reaction>
    <physiologicalReaction direction="left-to-right" evidence="5">
        <dbReference type="Rhea" id="RHEA:83436"/>
    </physiologicalReaction>
</comment>
<dbReference type="InterPro" id="IPR006195">
    <property type="entry name" value="aa-tRNA-synth_II"/>
</dbReference>
<proteinExistence type="predicted"/>
<comment type="subunit">
    <text evidence="1">Homodimer.</text>
</comment>
<dbReference type="EMBL" id="MUYU01000001">
    <property type="protein sequence ID" value="OOS26873.1"/>
    <property type="molecule type" value="Genomic_DNA"/>
</dbReference>
<dbReference type="Gene3D" id="3.30.930.10">
    <property type="entry name" value="Bira Bifunctional Protein, Domain 2"/>
    <property type="match status" value="1"/>
</dbReference>
<evidence type="ECO:0000313" key="7">
    <source>
        <dbReference type="EMBL" id="OOS26873.1"/>
    </source>
</evidence>
<accession>A0A1T0CWY4</accession>
<dbReference type="RefSeq" id="WP_078253026.1">
    <property type="nucleotide sequence ID" value="NZ_MUYU01000001.1"/>
</dbReference>